<keyword evidence="3" id="KW-0804">Transcription</keyword>
<dbReference type="EMBL" id="JACCBB010000001">
    <property type="protein sequence ID" value="NYD20482.1"/>
    <property type="molecule type" value="Genomic_DNA"/>
</dbReference>
<dbReference type="PANTHER" id="PTHR46796:SF6">
    <property type="entry name" value="ARAC SUBFAMILY"/>
    <property type="match status" value="1"/>
</dbReference>
<dbReference type="InterPro" id="IPR020449">
    <property type="entry name" value="Tscrpt_reg_AraC-type_HTH"/>
</dbReference>
<dbReference type="PROSITE" id="PS01124">
    <property type="entry name" value="HTH_ARAC_FAMILY_2"/>
    <property type="match status" value="1"/>
</dbReference>
<reference evidence="6 7" key="1">
    <citation type="submission" date="2020-07" db="EMBL/GenBank/DDBJ databases">
        <title>Sequencing the genomes of 1000 actinobacteria strains.</title>
        <authorList>
            <person name="Klenk H.-P."/>
        </authorList>
    </citation>
    <scope>NUCLEOTIDE SEQUENCE [LARGE SCALE GENOMIC DNA]</scope>
    <source>
        <strain evidence="6 7">DSM 7487</strain>
    </source>
</reference>
<dbReference type="InterPro" id="IPR018062">
    <property type="entry name" value="HTH_AraC-typ_CS"/>
</dbReference>
<dbReference type="SMART" id="SM00342">
    <property type="entry name" value="HTH_ARAC"/>
    <property type="match status" value="1"/>
</dbReference>
<keyword evidence="7" id="KW-1185">Reference proteome</keyword>
<gene>
    <name evidence="6" type="ORF">BJ968_000022</name>
</gene>
<dbReference type="PANTHER" id="PTHR46796">
    <property type="entry name" value="HTH-TYPE TRANSCRIPTIONAL ACTIVATOR RHAS-RELATED"/>
    <property type="match status" value="1"/>
</dbReference>
<dbReference type="InterPro" id="IPR009057">
    <property type="entry name" value="Homeodomain-like_sf"/>
</dbReference>
<comment type="caution">
    <text evidence="6">The sequence shown here is derived from an EMBL/GenBank/DDBJ whole genome shotgun (WGS) entry which is preliminary data.</text>
</comment>
<dbReference type="Proteomes" id="UP000521922">
    <property type="component" value="Unassembled WGS sequence"/>
</dbReference>
<dbReference type="InterPro" id="IPR050204">
    <property type="entry name" value="AraC_XylS_family_regulators"/>
</dbReference>
<dbReference type="GO" id="GO:0003700">
    <property type="term" value="F:DNA-binding transcription factor activity"/>
    <property type="evidence" value="ECO:0007669"/>
    <property type="project" value="InterPro"/>
</dbReference>
<protein>
    <submittedName>
        <fullName evidence="6">AraC-like DNA-binding protein</fullName>
    </submittedName>
</protein>
<feature type="region of interest" description="Disordered" evidence="4">
    <location>
        <begin position="316"/>
        <end position="340"/>
    </location>
</feature>
<keyword evidence="2 6" id="KW-0238">DNA-binding</keyword>
<dbReference type="SUPFAM" id="SSF46689">
    <property type="entry name" value="Homeodomain-like"/>
    <property type="match status" value="1"/>
</dbReference>
<evidence type="ECO:0000256" key="1">
    <source>
        <dbReference type="ARBA" id="ARBA00023015"/>
    </source>
</evidence>
<evidence type="ECO:0000259" key="5">
    <source>
        <dbReference type="PROSITE" id="PS01124"/>
    </source>
</evidence>
<dbReference type="PROSITE" id="PS00041">
    <property type="entry name" value="HTH_ARAC_FAMILY_1"/>
    <property type="match status" value="1"/>
</dbReference>
<dbReference type="InterPro" id="IPR018060">
    <property type="entry name" value="HTH_AraC"/>
</dbReference>
<sequence length="340" mass="36792">MTVLFDTATLPAAQRAEALQASFREESAQRVTFVGTGPVHHRIDLVELGPQVRLRRTVGSPLHVVRDEGHVRREPSEHVSFGLQRAGTSLLSAGGRTGPTCAGVLHCVDTSSPYELRQRGTNERDDLILADEQLGVPVDVVRAAVPALSRSPVHALVRDHLTALFDATAPLPAGPRLLAGQATVALLRVLLLTAAGHGEARGALADSLEHRVRAHVEAHLGDPDLSVEGIATAHHVSLRHLYDVWARGGHERTLGRWILDRRLERAREQLVAQGDAPEGIAAVGRRCGFADASHFSRRFRAAYGLTPREWRALHAVPAPGQEVRGREGGDPPERGRTARP</sequence>
<evidence type="ECO:0000313" key="6">
    <source>
        <dbReference type="EMBL" id="NYD20482.1"/>
    </source>
</evidence>
<name>A0A7Y9ARK2_9ACTN</name>
<dbReference type="GO" id="GO:0043565">
    <property type="term" value="F:sequence-specific DNA binding"/>
    <property type="evidence" value="ECO:0007669"/>
    <property type="project" value="InterPro"/>
</dbReference>
<dbReference type="RefSeq" id="WP_179748146.1">
    <property type="nucleotide sequence ID" value="NZ_BAAAGN010000002.1"/>
</dbReference>
<keyword evidence="1" id="KW-0805">Transcription regulation</keyword>
<evidence type="ECO:0000256" key="3">
    <source>
        <dbReference type="ARBA" id="ARBA00023163"/>
    </source>
</evidence>
<dbReference type="AlphaFoldDB" id="A0A7Y9ARK2"/>
<organism evidence="6 7">
    <name type="scientific">Kineococcus aurantiacus</name>
    <dbReference type="NCBI Taxonomy" id="37633"/>
    <lineage>
        <taxon>Bacteria</taxon>
        <taxon>Bacillati</taxon>
        <taxon>Actinomycetota</taxon>
        <taxon>Actinomycetes</taxon>
        <taxon>Kineosporiales</taxon>
        <taxon>Kineosporiaceae</taxon>
        <taxon>Kineococcus</taxon>
    </lineage>
</organism>
<feature type="domain" description="HTH araC/xylS-type" evidence="5">
    <location>
        <begin position="210"/>
        <end position="313"/>
    </location>
</feature>
<dbReference type="PRINTS" id="PR00032">
    <property type="entry name" value="HTHARAC"/>
</dbReference>
<evidence type="ECO:0000256" key="4">
    <source>
        <dbReference type="SAM" id="MobiDB-lite"/>
    </source>
</evidence>
<feature type="compositionally biased region" description="Basic and acidic residues" evidence="4">
    <location>
        <begin position="323"/>
        <end position="340"/>
    </location>
</feature>
<dbReference type="Gene3D" id="1.10.10.60">
    <property type="entry name" value="Homeodomain-like"/>
    <property type="match status" value="1"/>
</dbReference>
<evidence type="ECO:0000256" key="2">
    <source>
        <dbReference type="ARBA" id="ARBA00023125"/>
    </source>
</evidence>
<accession>A0A7Y9ARK2</accession>
<proteinExistence type="predicted"/>
<evidence type="ECO:0000313" key="7">
    <source>
        <dbReference type="Proteomes" id="UP000521922"/>
    </source>
</evidence>
<dbReference type="Pfam" id="PF12833">
    <property type="entry name" value="HTH_18"/>
    <property type="match status" value="1"/>
</dbReference>